<dbReference type="AlphaFoldDB" id="F0WPW0"/>
<dbReference type="Gene3D" id="2.20.110.10">
    <property type="entry name" value="Histone H3 K4-specific methyltransferase SET7/9 N-terminal domain"/>
    <property type="match status" value="2"/>
</dbReference>
<dbReference type="InterPro" id="IPR013641">
    <property type="entry name" value="KTI12/PSTK"/>
</dbReference>
<dbReference type="SMART" id="SM00698">
    <property type="entry name" value="MORN"/>
    <property type="match status" value="4"/>
</dbReference>
<dbReference type="GO" id="GO:0005524">
    <property type="term" value="F:ATP binding"/>
    <property type="evidence" value="ECO:0007669"/>
    <property type="project" value="UniProtKB-KW"/>
</dbReference>
<sequence length="446" mass="50120">MASTIESSIKLDDTVDKRPDVCKGTFVFPDGSRYEGEYIDEDQRICRHGRGKYTAGPESYEGEWEKDEMHGSGTYTFATGARYEGQFDHNEFSGNGSYYWPDGASYHGAWKHNRMDGSGAYKDKDGVEWSGQFVNGNDRGTVTVIRDLTRTSYHTYQIAIQTGSMPLVVICGLPGAGKTVIAKALLEWNAPRSTLKTRYITESSVSRNRLTAYRDANEEKITRSALRAAVETALNDETIVLLDAINDIKGVRYELFCKAKAESTTYCLLYVDVSLDVALEQNAAREDRFDADIIEAIAQRFEVPNERNRWDRPLFHIKPSRIDEKNCDALDSIPFESILNAIQNGNRVKAGSATKAPPRASMSFVPELDRVTLEIIDLILASQQDGQVVGKIHLPNASESVDLNRIVPAAELRRHRLQFLSIQKAHPCTTPELMTRFVEFLRQQTK</sequence>
<dbReference type="InterPro" id="IPR027417">
    <property type="entry name" value="P-loop_NTPase"/>
</dbReference>
<comment type="similarity">
    <text evidence="4">Belongs to the KTI12 family.</text>
</comment>
<dbReference type="PANTHER" id="PTHR12435">
    <property type="match status" value="1"/>
</dbReference>
<evidence type="ECO:0000313" key="5">
    <source>
        <dbReference type="EMBL" id="CCA23361.1"/>
    </source>
</evidence>
<protein>
    <submittedName>
        <fullName evidence="5">Uncharacterized protein AlNc14C191G8451</fullName>
    </submittedName>
</protein>
<evidence type="ECO:0000256" key="3">
    <source>
        <dbReference type="ARBA" id="ARBA00022840"/>
    </source>
</evidence>
<organism evidence="5">
    <name type="scientific">Albugo laibachii Nc14</name>
    <dbReference type="NCBI Taxonomy" id="890382"/>
    <lineage>
        <taxon>Eukaryota</taxon>
        <taxon>Sar</taxon>
        <taxon>Stramenopiles</taxon>
        <taxon>Oomycota</taxon>
        <taxon>Peronosporomycetes</taxon>
        <taxon>Albuginales</taxon>
        <taxon>Albuginaceae</taxon>
        <taxon>Albugo</taxon>
    </lineage>
</organism>
<evidence type="ECO:0000256" key="4">
    <source>
        <dbReference type="ARBA" id="ARBA00025768"/>
    </source>
</evidence>
<reference evidence="5" key="1">
    <citation type="journal article" date="2011" name="PLoS Biol.">
        <title>Gene gain and loss during evolution of obligate parasitism in the white rust pathogen of Arabidopsis thaliana.</title>
        <authorList>
            <person name="Kemen E."/>
            <person name="Gardiner A."/>
            <person name="Schultz-Larsen T."/>
            <person name="Kemen A.C."/>
            <person name="Balmuth A.L."/>
            <person name="Robert-Seilaniantz A."/>
            <person name="Bailey K."/>
            <person name="Holub E."/>
            <person name="Studholme D.J."/>
            <person name="Maclean D."/>
            <person name="Jones J.D."/>
        </authorList>
    </citation>
    <scope>NUCLEOTIDE SEQUENCE</scope>
</reference>
<dbReference type="InterPro" id="IPR003409">
    <property type="entry name" value="MORN"/>
</dbReference>
<dbReference type="SUPFAM" id="SSF52540">
    <property type="entry name" value="P-loop containing nucleoside triphosphate hydrolases"/>
    <property type="match status" value="1"/>
</dbReference>
<evidence type="ECO:0000256" key="1">
    <source>
        <dbReference type="ARBA" id="ARBA00022737"/>
    </source>
</evidence>
<dbReference type="Pfam" id="PF02493">
    <property type="entry name" value="MORN"/>
    <property type="match status" value="4"/>
</dbReference>
<name>F0WPW0_9STRA</name>
<dbReference type="Gene3D" id="3.40.50.300">
    <property type="entry name" value="P-loop containing nucleotide triphosphate hydrolases"/>
    <property type="match status" value="1"/>
</dbReference>
<dbReference type="Pfam" id="PF08433">
    <property type="entry name" value="KTI12"/>
    <property type="match status" value="1"/>
</dbReference>
<reference evidence="5" key="2">
    <citation type="submission" date="2011-02" db="EMBL/GenBank/DDBJ databases">
        <authorList>
            <person name="MacLean D."/>
        </authorList>
    </citation>
    <scope>NUCLEOTIDE SEQUENCE</scope>
</reference>
<keyword evidence="3" id="KW-0067">ATP-binding</keyword>
<accession>F0WPW0</accession>
<proteinExistence type="inferred from homology"/>
<dbReference type="EMBL" id="FR824236">
    <property type="protein sequence ID" value="CCA23361.1"/>
    <property type="molecule type" value="Genomic_DNA"/>
</dbReference>
<dbReference type="SUPFAM" id="SSF82185">
    <property type="entry name" value="Histone H3 K4-specific methyltransferase SET7/9 N-terminal domain"/>
    <property type="match status" value="1"/>
</dbReference>
<keyword evidence="1" id="KW-0677">Repeat</keyword>
<evidence type="ECO:0000256" key="2">
    <source>
        <dbReference type="ARBA" id="ARBA00022741"/>
    </source>
</evidence>
<keyword evidence="2" id="KW-0547">Nucleotide-binding</keyword>
<dbReference type="HOGENOM" id="CLU_614544_0_0_1"/>
<gene>
    <name evidence="5" type="primary">AlNc14C191G8451</name>
    <name evidence="5" type="ORF">ALNC14_095050</name>
</gene>